<dbReference type="SUPFAM" id="SSF49879">
    <property type="entry name" value="SMAD/FHA domain"/>
    <property type="match status" value="1"/>
</dbReference>
<dbReference type="OrthoDB" id="310166at2759"/>
<dbReference type="Pfam" id="PF00498">
    <property type="entry name" value="FHA"/>
    <property type="match status" value="1"/>
</dbReference>
<dbReference type="PROSITE" id="PS50006">
    <property type="entry name" value="FHA_DOMAIN"/>
    <property type="match status" value="1"/>
</dbReference>
<dbReference type="Gene3D" id="2.60.200.20">
    <property type="match status" value="1"/>
</dbReference>
<dbReference type="KEGG" id="ptm:GSPATT00030157001"/>
<dbReference type="GeneID" id="5012705"/>
<dbReference type="RefSeq" id="XP_001426921.1">
    <property type="nucleotide sequence ID" value="XM_001426884.1"/>
</dbReference>
<evidence type="ECO:0000313" key="2">
    <source>
        <dbReference type="EMBL" id="CAK59523.1"/>
    </source>
</evidence>
<feature type="domain" description="FHA" evidence="1">
    <location>
        <begin position="288"/>
        <end position="345"/>
    </location>
</feature>
<evidence type="ECO:0000259" key="1">
    <source>
        <dbReference type="PROSITE" id="PS50006"/>
    </source>
</evidence>
<gene>
    <name evidence="2" type="ORF">GSPATT00030157001</name>
</gene>
<dbReference type="InParanoid" id="A0BLV6"/>
<dbReference type="HOGENOM" id="CLU_742837_0_0_1"/>
<reference evidence="2 3" key="1">
    <citation type="journal article" date="2006" name="Nature">
        <title>Global trends of whole-genome duplications revealed by the ciliate Paramecium tetraurelia.</title>
        <authorList>
            <consortium name="Genoscope"/>
            <person name="Aury J.-M."/>
            <person name="Jaillon O."/>
            <person name="Duret L."/>
            <person name="Noel B."/>
            <person name="Jubin C."/>
            <person name="Porcel B.M."/>
            <person name="Segurens B."/>
            <person name="Daubin V."/>
            <person name="Anthouard V."/>
            <person name="Aiach N."/>
            <person name="Arnaiz O."/>
            <person name="Billaut A."/>
            <person name="Beisson J."/>
            <person name="Blanc I."/>
            <person name="Bouhouche K."/>
            <person name="Camara F."/>
            <person name="Duharcourt S."/>
            <person name="Guigo R."/>
            <person name="Gogendeau D."/>
            <person name="Katinka M."/>
            <person name="Keller A.-M."/>
            <person name="Kissmehl R."/>
            <person name="Klotz C."/>
            <person name="Koll F."/>
            <person name="Le Moue A."/>
            <person name="Lepere C."/>
            <person name="Malinsky S."/>
            <person name="Nowacki M."/>
            <person name="Nowak J.K."/>
            <person name="Plattner H."/>
            <person name="Poulain J."/>
            <person name="Ruiz F."/>
            <person name="Serrano V."/>
            <person name="Zagulski M."/>
            <person name="Dessen P."/>
            <person name="Betermier M."/>
            <person name="Weissenbach J."/>
            <person name="Scarpelli C."/>
            <person name="Schachter V."/>
            <person name="Sperling L."/>
            <person name="Meyer E."/>
            <person name="Cohen J."/>
            <person name="Wincker P."/>
        </authorList>
    </citation>
    <scope>NUCLEOTIDE SEQUENCE [LARGE SCALE GENOMIC DNA]</scope>
    <source>
        <strain evidence="2 3">Stock d4-2</strain>
    </source>
</reference>
<keyword evidence="3" id="KW-1185">Reference proteome</keyword>
<dbReference type="InterPro" id="IPR000253">
    <property type="entry name" value="FHA_dom"/>
</dbReference>
<evidence type="ECO:0000313" key="3">
    <source>
        <dbReference type="Proteomes" id="UP000000600"/>
    </source>
</evidence>
<dbReference type="InterPro" id="IPR008984">
    <property type="entry name" value="SMAD_FHA_dom_sf"/>
</dbReference>
<organism evidence="2 3">
    <name type="scientific">Paramecium tetraurelia</name>
    <dbReference type="NCBI Taxonomy" id="5888"/>
    <lineage>
        <taxon>Eukaryota</taxon>
        <taxon>Sar</taxon>
        <taxon>Alveolata</taxon>
        <taxon>Ciliophora</taxon>
        <taxon>Intramacronucleata</taxon>
        <taxon>Oligohymenophorea</taxon>
        <taxon>Peniculida</taxon>
        <taxon>Parameciidae</taxon>
        <taxon>Paramecium</taxon>
    </lineage>
</organism>
<protein>
    <recommendedName>
        <fullName evidence="1">FHA domain-containing protein</fullName>
    </recommendedName>
</protein>
<dbReference type="EMBL" id="CT868003">
    <property type="protein sequence ID" value="CAK59523.1"/>
    <property type="molecule type" value="Genomic_DNA"/>
</dbReference>
<name>A0BLV6_PARTE</name>
<proteinExistence type="predicted"/>
<dbReference type="OMA" id="IWLAMEQ"/>
<sequence>MNHNVFYYFLQKRLRRITIRVENEDRSRFNKVIPIDGQKYKIGNSGGNENYVFIPFGVSSSGDQFELDSSLLLIPVNNSEFQNQYNQVLRSYDVPQNIISRIGEFAIVPKQKLKLKDISGRRGYPSLINISRQCENQELIKNKVFIIGKTSKLTVKQNNQLFGDFLDSPRLFEITNNKKVVGLGSGMDALFKQSFERKITEKEFYQTLNSVQLKKEFDEFYSKSCIIIRISENNLDQSYLLVEKSKRTPSPESLNRAQLFNRRRQSLPVYLSRNALSINKSKRSICFFSIGRVQTSDIVLNDKSVSSYHGMIGYHHKTKKWIIFDGQYENARQRNWKNSSNGIWLAMEQNKNYYLDKEQIIKINDFLISMYWN</sequence>
<dbReference type="Proteomes" id="UP000000600">
    <property type="component" value="Unassembled WGS sequence"/>
</dbReference>
<accession>A0BLV6</accession>
<dbReference type="AlphaFoldDB" id="A0BLV6"/>